<keyword evidence="1" id="KW-0732">Signal</keyword>
<comment type="caution">
    <text evidence="2">The sequence shown here is derived from an EMBL/GenBank/DDBJ whole genome shotgun (WGS) entry which is preliminary data.</text>
</comment>
<gene>
    <name evidence="2" type="ORF">DUE52_14805</name>
</gene>
<dbReference type="Proteomes" id="UP000253383">
    <property type="component" value="Unassembled WGS sequence"/>
</dbReference>
<feature type="chain" id="PRO_5016894064" evidence="1">
    <location>
        <begin position="25"/>
        <end position="322"/>
    </location>
</feature>
<sequence length="322" mass="35606">MMLRLSSLSVLLLLVMMACQNLVAEIDPSKLPPIDRKLVVNGYLSPQDTVLAVSVSSSQTVLGDVVTDSVNTVREATVRLASEGKTVTLVFDPVLRVYTADARQLPVLVGKTYTLQVGAPGFETVSSSCTIPANIPVSELRLDSAQSYVGPGLDPVWQYNVRAIWQDPAGQTNYYRVAGYGECLNWPPRFPEAHIDTTGTKVLIRGIIGFGRQDQYISDQNQDGQLLLSVRGDVPLNFDYSYYDSTRQMTYAGSYAFSKPLTIRVSVLQVDENYFTYHRARQQQRQSQNNPFAEPVLMPTNIQGGLGCFGAYNRSTLVMLVK</sequence>
<organism evidence="2 3">
    <name type="scientific">Larkinella punicea</name>
    <dbReference type="NCBI Taxonomy" id="2315727"/>
    <lineage>
        <taxon>Bacteria</taxon>
        <taxon>Pseudomonadati</taxon>
        <taxon>Bacteroidota</taxon>
        <taxon>Cytophagia</taxon>
        <taxon>Cytophagales</taxon>
        <taxon>Spirosomataceae</taxon>
        <taxon>Larkinella</taxon>
    </lineage>
</organism>
<reference evidence="2 3" key="1">
    <citation type="submission" date="2018-07" db="EMBL/GenBank/DDBJ databases">
        <title>Genome analysis of Larkinella rosea.</title>
        <authorList>
            <person name="Zhou Z."/>
            <person name="Wang G."/>
        </authorList>
    </citation>
    <scope>NUCLEOTIDE SEQUENCE [LARGE SCALE GENOMIC DNA]</scope>
    <source>
        <strain evidence="3">zzj9</strain>
    </source>
</reference>
<protein>
    <submittedName>
        <fullName evidence="2">DUF4249 domain-containing protein</fullName>
    </submittedName>
</protein>
<evidence type="ECO:0000313" key="2">
    <source>
        <dbReference type="EMBL" id="RCR68749.1"/>
    </source>
</evidence>
<evidence type="ECO:0000256" key="1">
    <source>
        <dbReference type="SAM" id="SignalP"/>
    </source>
</evidence>
<dbReference type="Pfam" id="PF14054">
    <property type="entry name" value="DUF4249"/>
    <property type="match status" value="1"/>
</dbReference>
<feature type="signal peptide" evidence="1">
    <location>
        <begin position="1"/>
        <end position="24"/>
    </location>
</feature>
<proteinExistence type="predicted"/>
<dbReference type="EMBL" id="QOWE01000011">
    <property type="protein sequence ID" value="RCR68749.1"/>
    <property type="molecule type" value="Genomic_DNA"/>
</dbReference>
<dbReference type="PROSITE" id="PS51257">
    <property type="entry name" value="PROKAR_LIPOPROTEIN"/>
    <property type="match status" value="1"/>
</dbReference>
<dbReference type="InterPro" id="IPR025345">
    <property type="entry name" value="DUF4249"/>
</dbReference>
<accession>A0A368JM58</accession>
<dbReference type="RefSeq" id="WP_114406799.1">
    <property type="nucleotide sequence ID" value="NZ_QOWE01000011.1"/>
</dbReference>
<dbReference type="OrthoDB" id="1115009at2"/>
<keyword evidence="3" id="KW-1185">Reference proteome</keyword>
<dbReference type="AlphaFoldDB" id="A0A368JM58"/>
<evidence type="ECO:0000313" key="3">
    <source>
        <dbReference type="Proteomes" id="UP000253383"/>
    </source>
</evidence>
<name>A0A368JM58_9BACT</name>